<dbReference type="Gene3D" id="2.40.170.20">
    <property type="entry name" value="TonB-dependent receptor, beta-barrel domain"/>
    <property type="match status" value="1"/>
</dbReference>
<dbReference type="InterPro" id="IPR008969">
    <property type="entry name" value="CarboxyPept-like_regulatory"/>
</dbReference>
<dbReference type="SUPFAM" id="SSF56935">
    <property type="entry name" value="Porins"/>
    <property type="match status" value="1"/>
</dbReference>
<evidence type="ECO:0000256" key="3">
    <source>
        <dbReference type="ARBA" id="ARBA00023237"/>
    </source>
</evidence>
<dbReference type="SUPFAM" id="SSF49464">
    <property type="entry name" value="Carboxypeptidase regulatory domain-like"/>
    <property type="match status" value="1"/>
</dbReference>
<proteinExistence type="predicted"/>
<evidence type="ECO:0000256" key="2">
    <source>
        <dbReference type="ARBA" id="ARBA00023136"/>
    </source>
</evidence>
<sequence length="870" mass="100160">MRNILLVFLFIYSFQSFSQSIKGTIKNEKGEPIIGASIIAYQLSTNTMLSYSISNENGYFDLSIKELQDSVKVTVRSLGFELSEKVIKLSDDGKEINFQLTPSDMILKELEVQSKPITEQGDTLNYNVESFAKEGDESISDVLQRMPGIEINDEGIISYQGRTINKFYVEGKDLMGSQYSITSKNLPQNAVASVEVLKDHQPIKMLADVVHSVDPAINIVLKEGVTVTGNAELGGGAPYIWFAKASPMVFNKKHQTVNVLSSSNSGQDELSTFSSINLFDFLEFGLIESKPTFLLGNTPQESSLFKKSEYNDHQTHSTSTNYLTGLGKGDLKINIDAYHDTRFQDLSSNTYYFIPNDTLAIHNLQKSTFTNKYLKTRLTYEHNSDENYFKNSFHFKVLDSKENSQFYQNEELIPQTSSKNFYNVGNKLTKVIKLGNSYYKMNVYAEYTNSPEQLNFKGGPLINLPSQNTLTSIQQETHQDHFKSYVGTHVIKQWKNLTFNTKLSLNYDWRQLTSTLPNTTEEDAILYKNDLNYMSFIPKISPSIDYRFKKLHFSLIPNLSMQLRSLQNHILSEKSEVNSIVFEPVSYISYDFLGVKLNGGYNFNNYFTELPQIYSGIIISNFNKANQQHIPILETKEHFFNGGFGYELIALSLNIYGNYEYKLTNKDWISSYVINEDGVAFMETQSFNENTGVHQKVKGNFDWFLLGLKTTLEGDFEVGQNEENVILNDVANRNTNKHLSWEVSIDFPIAKGLTFSSYYNEYISNNIYQDYNQVDWSQKIIGAELQFSKKRHLIKWINKWIDHTFLENQFLYVDFSYQYKFNKKTSVIVIGQNLLDHQYYNQTTMNVYQSNQTYFYLRPRQVMAKVRFGF</sequence>
<dbReference type="RefSeq" id="WP_044228235.1">
    <property type="nucleotide sequence ID" value="NZ_JRYR02000001.1"/>
</dbReference>
<evidence type="ECO:0000256" key="1">
    <source>
        <dbReference type="ARBA" id="ARBA00004442"/>
    </source>
</evidence>
<dbReference type="Gene3D" id="2.60.40.1120">
    <property type="entry name" value="Carboxypeptidase-like, regulatory domain"/>
    <property type="match status" value="1"/>
</dbReference>
<comment type="caution">
    <text evidence="4">The sequence shown here is derived from an EMBL/GenBank/DDBJ whole genome shotgun (WGS) entry which is preliminary data.</text>
</comment>
<keyword evidence="5" id="KW-1185">Reference proteome</keyword>
<reference evidence="4 5" key="1">
    <citation type="journal article" date="2012" name="Int. J. Syst. Evol. Microbiol.">
        <title>Flammeovirga pacifica sp. nov., isolated from deep-sea sediment.</title>
        <authorList>
            <person name="Xu H."/>
            <person name="Fu Y."/>
            <person name="Yang N."/>
            <person name="Ding Z."/>
            <person name="Lai Q."/>
            <person name="Zeng R."/>
        </authorList>
    </citation>
    <scope>NUCLEOTIDE SEQUENCE [LARGE SCALE GENOMIC DNA]</scope>
    <source>
        <strain evidence="5">DSM 24597 / LMG 26175 / WPAGA1</strain>
    </source>
</reference>
<organism evidence="4 5">
    <name type="scientific">Flammeovirga pacifica</name>
    <dbReference type="NCBI Taxonomy" id="915059"/>
    <lineage>
        <taxon>Bacteria</taxon>
        <taxon>Pseudomonadati</taxon>
        <taxon>Bacteroidota</taxon>
        <taxon>Cytophagia</taxon>
        <taxon>Cytophagales</taxon>
        <taxon>Flammeovirgaceae</taxon>
        <taxon>Flammeovirga</taxon>
    </lineage>
</organism>
<dbReference type="InterPro" id="IPR036942">
    <property type="entry name" value="Beta-barrel_TonB_sf"/>
</dbReference>
<name>A0A1S1Z321_FLAPC</name>
<evidence type="ECO:0000313" key="5">
    <source>
        <dbReference type="Proteomes" id="UP000179797"/>
    </source>
</evidence>
<dbReference type="Proteomes" id="UP000179797">
    <property type="component" value="Unassembled WGS sequence"/>
</dbReference>
<accession>A0A1S1Z321</accession>
<evidence type="ECO:0000313" key="4">
    <source>
        <dbReference type="EMBL" id="OHX67670.1"/>
    </source>
</evidence>
<dbReference type="GO" id="GO:0009279">
    <property type="term" value="C:cell outer membrane"/>
    <property type="evidence" value="ECO:0007669"/>
    <property type="project" value="UniProtKB-SubCell"/>
</dbReference>
<gene>
    <name evidence="4" type="ORF">NH26_15580</name>
</gene>
<dbReference type="EMBL" id="JRYR02000001">
    <property type="protein sequence ID" value="OHX67670.1"/>
    <property type="molecule type" value="Genomic_DNA"/>
</dbReference>
<evidence type="ECO:0008006" key="6">
    <source>
        <dbReference type="Google" id="ProtNLM"/>
    </source>
</evidence>
<dbReference type="InterPro" id="IPR037066">
    <property type="entry name" value="Plug_dom_sf"/>
</dbReference>
<dbReference type="Gene3D" id="2.170.130.10">
    <property type="entry name" value="TonB-dependent receptor, plug domain"/>
    <property type="match status" value="1"/>
</dbReference>
<keyword evidence="3" id="KW-0998">Cell outer membrane</keyword>
<keyword evidence="2" id="KW-0472">Membrane</keyword>
<dbReference type="OrthoDB" id="603275at2"/>
<protein>
    <recommendedName>
        <fullName evidence="6">TonB-dependent receptor</fullName>
    </recommendedName>
</protein>
<comment type="subcellular location">
    <subcellularLocation>
        <location evidence="1">Cell outer membrane</location>
    </subcellularLocation>
</comment>
<dbReference type="STRING" id="915059.NH26_15580"/>
<dbReference type="Pfam" id="PF13620">
    <property type="entry name" value="CarboxypepD_reg"/>
    <property type="match status" value="1"/>
</dbReference>
<dbReference type="AlphaFoldDB" id="A0A1S1Z321"/>